<dbReference type="CDD" id="cd02440">
    <property type="entry name" value="AdoMet_MTases"/>
    <property type="match status" value="1"/>
</dbReference>
<dbReference type="GO" id="GO:0008168">
    <property type="term" value="F:methyltransferase activity"/>
    <property type="evidence" value="ECO:0007669"/>
    <property type="project" value="UniProtKB-KW"/>
</dbReference>
<evidence type="ECO:0000313" key="3">
    <source>
        <dbReference type="Proteomes" id="UP000702544"/>
    </source>
</evidence>
<dbReference type="GO" id="GO:0032259">
    <property type="term" value="P:methylation"/>
    <property type="evidence" value="ECO:0007669"/>
    <property type="project" value="UniProtKB-KW"/>
</dbReference>
<protein>
    <submittedName>
        <fullName evidence="2">Methyltransferase domain-containing protein</fullName>
    </submittedName>
</protein>
<proteinExistence type="predicted"/>
<reference evidence="2 3" key="1">
    <citation type="submission" date="2020-01" db="EMBL/GenBank/DDBJ databases">
        <title>Genomes assembled from Gulf of Kutch pelagic sediment metagenomes.</title>
        <authorList>
            <person name="Chandrashekar M."/>
            <person name="Mahajan M.S."/>
            <person name="Dave K.J."/>
            <person name="Vatsa P."/>
            <person name="Nathani N.M."/>
        </authorList>
    </citation>
    <scope>NUCLEOTIDE SEQUENCE [LARGE SCALE GENOMIC DNA]</scope>
    <source>
        <strain evidence="2">KS3-K002</strain>
    </source>
</reference>
<keyword evidence="2" id="KW-0489">Methyltransferase</keyword>
<dbReference type="SUPFAM" id="SSF53335">
    <property type="entry name" value="S-adenosyl-L-methionine-dependent methyltransferases"/>
    <property type="match status" value="1"/>
</dbReference>
<dbReference type="AlphaFoldDB" id="A0AAE4Z6W9"/>
<dbReference type="Gene3D" id="3.40.50.150">
    <property type="entry name" value="Vaccinia Virus protein VP39"/>
    <property type="match status" value="1"/>
</dbReference>
<sequence>MDQPRPDPERLAESLADLAWYNRYLGGTATVVHQVRRLLEPKRPARVRVVDVGAGGGDVLRSLAVWCAERSIGFEGVGLDRGRLTLRIGAETTVASSESGEKIRFVGGDARHLPFGERAFEVAISSTVLHHLETGEAVDALLEMARVSRWGIVVTDLRRCLPGYLGAQLLARTVWRGHRYSRHDGPASVRAAFDLTEVRELAARAGLDAEVEPQPFFRWALRWERGPDDRA</sequence>
<keyword evidence="2" id="KW-0808">Transferase</keyword>
<feature type="domain" description="Methyltransferase" evidence="1">
    <location>
        <begin position="49"/>
        <end position="149"/>
    </location>
</feature>
<dbReference type="InterPro" id="IPR029063">
    <property type="entry name" value="SAM-dependent_MTases_sf"/>
</dbReference>
<dbReference type="InterPro" id="IPR041698">
    <property type="entry name" value="Methyltransf_25"/>
</dbReference>
<dbReference type="Pfam" id="PF13649">
    <property type="entry name" value="Methyltransf_25"/>
    <property type="match status" value="1"/>
</dbReference>
<evidence type="ECO:0000259" key="1">
    <source>
        <dbReference type="Pfam" id="PF13649"/>
    </source>
</evidence>
<comment type="caution">
    <text evidence="2">The sequence shown here is derived from an EMBL/GenBank/DDBJ whole genome shotgun (WGS) entry which is preliminary data.</text>
</comment>
<accession>A0AAE4Z6W9</accession>
<name>A0AAE4Z6W9_9BACT</name>
<organism evidence="2 3">
    <name type="scientific">Candidatus Kutchimonas denitrificans</name>
    <dbReference type="NCBI Taxonomy" id="3056748"/>
    <lineage>
        <taxon>Bacteria</taxon>
        <taxon>Pseudomonadati</taxon>
        <taxon>Gemmatimonadota</taxon>
        <taxon>Gemmatimonadia</taxon>
        <taxon>Candidatus Palauibacterales</taxon>
        <taxon>Candidatus Palauibacteraceae</taxon>
        <taxon>Candidatus Kutchimonas</taxon>
    </lineage>
</organism>
<dbReference type="EMBL" id="JAACAK010000049">
    <property type="protein sequence ID" value="NIR74870.1"/>
    <property type="molecule type" value="Genomic_DNA"/>
</dbReference>
<dbReference type="Proteomes" id="UP000702544">
    <property type="component" value="Unassembled WGS sequence"/>
</dbReference>
<gene>
    <name evidence="2" type="ORF">GWO12_07120</name>
</gene>
<evidence type="ECO:0000313" key="2">
    <source>
        <dbReference type="EMBL" id="NIR74870.1"/>
    </source>
</evidence>